<dbReference type="PANTHER" id="PTHR30008">
    <property type="entry name" value="EXODEOXYRIBONUCLEASE 7 LARGE SUBUNIT"/>
    <property type="match status" value="1"/>
</dbReference>
<comment type="similarity">
    <text evidence="5">Belongs to the XseA family.</text>
</comment>
<reference evidence="8 9" key="1">
    <citation type="submission" date="2020-03" db="EMBL/GenBank/DDBJ databases">
        <title>Genomic Encyclopedia of Type Strains, Phase IV (KMG-IV): sequencing the most valuable type-strain genomes for metagenomic binning, comparative biology and taxonomic classification.</title>
        <authorList>
            <person name="Goeker M."/>
        </authorList>
    </citation>
    <scope>NUCLEOTIDE SEQUENCE [LARGE SCALE GENOMIC DNA]</scope>
    <source>
        <strain evidence="8 9">DSM 105096</strain>
    </source>
</reference>
<feature type="domain" description="Exonuclease VII large subunit C-terminal" evidence="6">
    <location>
        <begin position="140"/>
        <end position="342"/>
    </location>
</feature>
<comment type="catalytic activity">
    <reaction evidence="5">
        <text>Exonucleolytic cleavage in either 5'- to 3'- or 3'- to 5'-direction to yield nucleoside 5'-phosphates.</text>
        <dbReference type="EC" id="3.1.11.6"/>
    </reaction>
</comment>
<keyword evidence="1" id="KW-0963">Cytoplasm</keyword>
<organism evidence="8 9">
    <name type="scientific">Neolewinella antarctica</name>
    <dbReference type="NCBI Taxonomy" id="442734"/>
    <lineage>
        <taxon>Bacteria</taxon>
        <taxon>Pseudomonadati</taxon>
        <taxon>Bacteroidota</taxon>
        <taxon>Saprospiria</taxon>
        <taxon>Saprospirales</taxon>
        <taxon>Lewinellaceae</taxon>
        <taxon>Neolewinella</taxon>
    </lineage>
</organism>
<dbReference type="Pfam" id="PF13742">
    <property type="entry name" value="tRNA_anti_2"/>
    <property type="match status" value="1"/>
</dbReference>
<dbReference type="Pfam" id="PF02601">
    <property type="entry name" value="Exonuc_VII_L"/>
    <property type="match status" value="1"/>
</dbReference>
<comment type="subcellular location">
    <subcellularLocation>
        <location evidence="5">Cytoplasm</location>
    </subcellularLocation>
</comment>
<dbReference type="InterPro" id="IPR025824">
    <property type="entry name" value="OB-fold_nuc-bd_dom"/>
</dbReference>
<dbReference type="EC" id="3.1.11.6" evidence="5"/>
<dbReference type="CDD" id="cd04489">
    <property type="entry name" value="ExoVII_LU_OBF"/>
    <property type="match status" value="1"/>
</dbReference>
<evidence type="ECO:0000259" key="6">
    <source>
        <dbReference type="Pfam" id="PF02601"/>
    </source>
</evidence>
<comment type="caution">
    <text evidence="8">The sequence shown here is derived from an EMBL/GenBank/DDBJ whole genome shotgun (WGS) entry which is preliminary data.</text>
</comment>
<proteinExistence type="inferred from homology"/>
<keyword evidence="2 5" id="KW-0540">Nuclease</keyword>
<evidence type="ECO:0000256" key="3">
    <source>
        <dbReference type="ARBA" id="ARBA00022801"/>
    </source>
</evidence>
<evidence type="ECO:0000313" key="8">
    <source>
        <dbReference type="EMBL" id="NJC24761.1"/>
    </source>
</evidence>
<dbReference type="Proteomes" id="UP000770785">
    <property type="component" value="Unassembled WGS sequence"/>
</dbReference>
<keyword evidence="9" id="KW-1185">Reference proteome</keyword>
<dbReference type="RefSeq" id="WP_168035572.1">
    <property type="nucleotide sequence ID" value="NZ_JAATJH010000001.1"/>
</dbReference>
<evidence type="ECO:0000259" key="7">
    <source>
        <dbReference type="Pfam" id="PF13742"/>
    </source>
</evidence>
<evidence type="ECO:0000313" key="9">
    <source>
        <dbReference type="Proteomes" id="UP000770785"/>
    </source>
</evidence>
<dbReference type="InterPro" id="IPR020579">
    <property type="entry name" value="Exonuc_VII_lsu_C"/>
</dbReference>
<sequence>MAEITQTYQLNDLTDFIRRVFALNLPSAVWIAAEIGQANESRGNTWLTLVQKEPDGEGIIGQLDGVVWQRSLAKLRRTYGVKMIRSLFQDGMSVRLKVTTSFHQRYGLRLVVEDIDPSHTLGALEQRRQETLAALAAEGLLKKNSGRTLSTTPLKLAVISSDTAAGLADFRDQLGQNPYGYEFSLRLFPAAMQGAQTGPEVIARLKQILKWGETYDAVVIVRGGGGRTDLAAFDNEALARTVADYTLPIISGIGHETDDAVLDRVAHTSLKTPTAVAVFLIERVAHSEAKLLTLSRDLQRHAAAHLYQSQRYVDRIPAAITSAATAAINYEVNRLDRTAREVKSLPARHLREAAERITGYEKLLTALRPETTLARGYALVSQDGQLLTAPDQLRSGNVQIRLKGGEITLRQAK</sequence>
<protein>
    <recommendedName>
        <fullName evidence="5">Exodeoxyribonuclease 7 large subunit</fullName>
        <ecNumber evidence="5">3.1.11.6</ecNumber>
    </recommendedName>
</protein>
<evidence type="ECO:0000256" key="4">
    <source>
        <dbReference type="ARBA" id="ARBA00022839"/>
    </source>
</evidence>
<accession>A0ABX0X6D6</accession>
<dbReference type="EMBL" id="JAATJH010000001">
    <property type="protein sequence ID" value="NJC24761.1"/>
    <property type="molecule type" value="Genomic_DNA"/>
</dbReference>
<dbReference type="GO" id="GO:0008855">
    <property type="term" value="F:exodeoxyribonuclease VII activity"/>
    <property type="evidence" value="ECO:0007669"/>
    <property type="project" value="UniProtKB-EC"/>
</dbReference>
<feature type="domain" description="OB-fold nucleic acid binding" evidence="7">
    <location>
        <begin position="9"/>
        <end position="116"/>
    </location>
</feature>
<name>A0ABX0X6D6_9BACT</name>
<gene>
    <name evidence="8" type="ORF">GGR27_000242</name>
</gene>
<evidence type="ECO:0000256" key="1">
    <source>
        <dbReference type="ARBA" id="ARBA00022490"/>
    </source>
</evidence>
<dbReference type="InterPro" id="IPR003753">
    <property type="entry name" value="Exonuc_VII_L"/>
</dbReference>
<evidence type="ECO:0000256" key="5">
    <source>
        <dbReference type="RuleBase" id="RU004355"/>
    </source>
</evidence>
<dbReference type="PANTHER" id="PTHR30008:SF0">
    <property type="entry name" value="EXODEOXYRIBONUCLEASE 7 LARGE SUBUNIT"/>
    <property type="match status" value="1"/>
</dbReference>
<keyword evidence="4 5" id="KW-0269">Exonuclease</keyword>
<dbReference type="NCBIfam" id="TIGR00237">
    <property type="entry name" value="xseA"/>
    <property type="match status" value="1"/>
</dbReference>
<keyword evidence="3 5" id="KW-0378">Hydrolase</keyword>
<evidence type="ECO:0000256" key="2">
    <source>
        <dbReference type="ARBA" id="ARBA00022722"/>
    </source>
</evidence>